<dbReference type="EMBL" id="BK016176">
    <property type="protein sequence ID" value="DAG00107.1"/>
    <property type="molecule type" value="Genomic_DNA"/>
</dbReference>
<sequence>MSRTEQKQEAGRFLEFRNLEELAEYIGLYYPEEIHVFAAVEHWYTEDDQGESHLDRDELNDFLRRYGADIVCQSLAGGICCEIIED</sequence>
<name>A0A8S5V0G2_9CAUD</name>
<protein>
    <submittedName>
        <fullName evidence="1">Uncharacterized protein</fullName>
    </submittedName>
</protein>
<organism evidence="1">
    <name type="scientific">Siphoviridae sp. ctBeL15</name>
    <dbReference type="NCBI Taxonomy" id="2825374"/>
    <lineage>
        <taxon>Viruses</taxon>
        <taxon>Duplodnaviria</taxon>
        <taxon>Heunggongvirae</taxon>
        <taxon>Uroviricota</taxon>
        <taxon>Caudoviricetes</taxon>
    </lineage>
</organism>
<accession>A0A8S5V0G2</accession>
<evidence type="ECO:0000313" key="1">
    <source>
        <dbReference type="EMBL" id="DAG00107.1"/>
    </source>
</evidence>
<proteinExistence type="predicted"/>
<reference evidence="1" key="1">
    <citation type="journal article" date="2021" name="Proc. Natl. Acad. Sci. U.S.A.">
        <title>A Catalog of Tens of Thousands of Viruses from Human Metagenomes Reveals Hidden Associations with Chronic Diseases.</title>
        <authorList>
            <person name="Tisza M.J."/>
            <person name="Buck C.B."/>
        </authorList>
    </citation>
    <scope>NUCLEOTIDE SEQUENCE</scope>
    <source>
        <strain evidence="1">CtBeL15</strain>
    </source>
</reference>